<dbReference type="EMBL" id="RBXR01000001">
    <property type="protein sequence ID" value="RKT75062.1"/>
    <property type="molecule type" value="Genomic_DNA"/>
</dbReference>
<comment type="caution">
    <text evidence="1">The sequence shown here is derived from an EMBL/GenBank/DDBJ whole genome shotgun (WGS) entry which is preliminary data.</text>
</comment>
<dbReference type="Proteomes" id="UP000272729">
    <property type="component" value="Unassembled WGS sequence"/>
</dbReference>
<gene>
    <name evidence="1" type="ORF">DFJ66_8439</name>
</gene>
<protein>
    <submittedName>
        <fullName evidence="1">Uncharacterized protein</fullName>
    </submittedName>
</protein>
<name>A0A495XMC7_9PSEU</name>
<dbReference type="AlphaFoldDB" id="A0A495XMC7"/>
<sequence>MVKKKDVMIACERALRGLGFEKRSQILLRPVGSGSSGWVGLNTATQGLPRVMGVNPVIGVCFDHFDELSSALRDDVPRGRFPLISRPLGYLMPENTFRSWRFVEGVDVEQVAESLAAAVAEHGVPFIEKYAEWETLSRELEASGFLMEHERMKKLPMVLAMNGDVSRAWEMVEGELARVSGADTPYADSYRTFAERFRERFVRE</sequence>
<dbReference type="RefSeq" id="WP_121230314.1">
    <property type="nucleotide sequence ID" value="NZ_JBIUBA010000011.1"/>
</dbReference>
<evidence type="ECO:0000313" key="1">
    <source>
        <dbReference type="EMBL" id="RKT75062.1"/>
    </source>
</evidence>
<evidence type="ECO:0000313" key="2">
    <source>
        <dbReference type="Proteomes" id="UP000272729"/>
    </source>
</evidence>
<organism evidence="1 2">
    <name type="scientific">Saccharothrix variisporea</name>
    <dbReference type="NCBI Taxonomy" id="543527"/>
    <lineage>
        <taxon>Bacteria</taxon>
        <taxon>Bacillati</taxon>
        <taxon>Actinomycetota</taxon>
        <taxon>Actinomycetes</taxon>
        <taxon>Pseudonocardiales</taxon>
        <taxon>Pseudonocardiaceae</taxon>
        <taxon>Saccharothrix</taxon>
    </lineage>
</organism>
<accession>A0A495XMC7</accession>
<dbReference type="OrthoDB" id="4351105at2"/>
<keyword evidence="2" id="KW-1185">Reference proteome</keyword>
<reference evidence="1 2" key="1">
    <citation type="submission" date="2018-10" db="EMBL/GenBank/DDBJ databases">
        <title>Sequencing the genomes of 1000 actinobacteria strains.</title>
        <authorList>
            <person name="Klenk H.-P."/>
        </authorList>
    </citation>
    <scope>NUCLEOTIDE SEQUENCE [LARGE SCALE GENOMIC DNA]</scope>
    <source>
        <strain evidence="1 2">DSM 43911</strain>
    </source>
</reference>
<proteinExistence type="predicted"/>